<dbReference type="CDD" id="cd00118">
    <property type="entry name" value="LysM"/>
    <property type="match status" value="1"/>
</dbReference>
<dbReference type="Gene3D" id="3.10.350.10">
    <property type="entry name" value="LysM domain"/>
    <property type="match status" value="1"/>
</dbReference>
<reference evidence="3 4" key="1">
    <citation type="submission" date="2014-03" db="EMBL/GenBank/DDBJ databases">
        <title>Genomics of Bifidobacteria.</title>
        <authorList>
            <person name="Ventura M."/>
            <person name="Milani C."/>
            <person name="Lugli G.A."/>
        </authorList>
    </citation>
    <scope>NUCLEOTIDE SEQUENCE [LARGE SCALE GENOMIC DNA]</scope>
    <source>
        <strain evidence="3 4">DSM 21395</strain>
    </source>
</reference>
<keyword evidence="1" id="KW-0732">Signal</keyword>
<proteinExistence type="predicted"/>
<accession>A0A087C1F6</accession>
<dbReference type="InterPro" id="IPR018392">
    <property type="entry name" value="LysM"/>
</dbReference>
<evidence type="ECO:0000256" key="1">
    <source>
        <dbReference type="SAM" id="SignalP"/>
    </source>
</evidence>
<feature type="signal peptide" evidence="1">
    <location>
        <begin position="1"/>
        <end position="22"/>
    </location>
</feature>
<dbReference type="SMART" id="SM00257">
    <property type="entry name" value="LysM"/>
    <property type="match status" value="1"/>
</dbReference>
<gene>
    <name evidence="3" type="ORF">BMON_0667</name>
</gene>
<evidence type="ECO:0000259" key="2">
    <source>
        <dbReference type="PROSITE" id="PS51782"/>
    </source>
</evidence>
<dbReference type="Pfam" id="PF01476">
    <property type="entry name" value="LysM"/>
    <property type="match status" value="1"/>
</dbReference>
<feature type="domain" description="LysM" evidence="2">
    <location>
        <begin position="37"/>
        <end position="87"/>
    </location>
</feature>
<organism evidence="3 4">
    <name type="scientific">Bifidobacterium mongoliense DSM 21395</name>
    <dbReference type="NCBI Taxonomy" id="1437603"/>
    <lineage>
        <taxon>Bacteria</taxon>
        <taxon>Bacillati</taxon>
        <taxon>Actinomycetota</taxon>
        <taxon>Actinomycetes</taxon>
        <taxon>Bifidobacteriales</taxon>
        <taxon>Bifidobacteriaceae</taxon>
        <taxon>Bifidobacterium</taxon>
    </lineage>
</organism>
<feature type="chain" id="PRO_5039098487" evidence="1">
    <location>
        <begin position="23"/>
        <end position="91"/>
    </location>
</feature>
<dbReference type="GeneID" id="93093820"/>
<dbReference type="Proteomes" id="UP000029082">
    <property type="component" value="Unassembled WGS sequence"/>
</dbReference>
<name>A0A087C1F6_9BIFI</name>
<dbReference type="STRING" id="1437603.GCA_000771525_00274"/>
<dbReference type="RefSeq" id="WP_237745331.1">
    <property type="nucleotide sequence ID" value="NZ_JDUO01000001.1"/>
</dbReference>
<evidence type="ECO:0000313" key="4">
    <source>
        <dbReference type="Proteomes" id="UP000029082"/>
    </source>
</evidence>
<dbReference type="PROSITE" id="PS51782">
    <property type="entry name" value="LYSM"/>
    <property type="match status" value="1"/>
</dbReference>
<dbReference type="EMBL" id="JGZE01000010">
    <property type="protein sequence ID" value="KFI77106.1"/>
    <property type="molecule type" value="Genomic_DNA"/>
</dbReference>
<dbReference type="eggNOG" id="COG1388">
    <property type="taxonomic scope" value="Bacteria"/>
</dbReference>
<sequence length="91" mass="9913">MLRRVVMLLCAGALVWSGWNVAMPHRAESATGAIPVVNYTVQPGDTLWSYARQVTPRGASVTDTVDELMELNNFESASLQPGQTILVPERA</sequence>
<evidence type="ECO:0000313" key="3">
    <source>
        <dbReference type="EMBL" id="KFI77106.1"/>
    </source>
</evidence>
<protein>
    <submittedName>
        <fullName evidence="3">Peptidoglycan-binding protein LysM</fullName>
    </submittedName>
</protein>
<dbReference type="SUPFAM" id="SSF54106">
    <property type="entry name" value="LysM domain"/>
    <property type="match status" value="1"/>
</dbReference>
<dbReference type="AlphaFoldDB" id="A0A087C1F6"/>
<comment type="caution">
    <text evidence="3">The sequence shown here is derived from an EMBL/GenBank/DDBJ whole genome shotgun (WGS) entry which is preliminary data.</text>
</comment>
<dbReference type="InterPro" id="IPR036779">
    <property type="entry name" value="LysM_dom_sf"/>
</dbReference>
<keyword evidence="4" id="KW-1185">Reference proteome</keyword>